<accession>A0A8J5CU04</accession>
<dbReference type="EMBL" id="JACEEZ010012915">
    <property type="protein sequence ID" value="KAG0720405.1"/>
    <property type="molecule type" value="Genomic_DNA"/>
</dbReference>
<gene>
    <name evidence="2" type="ORF">GWK47_006798</name>
</gene>
<evidence type="ECO:0000313" key="2">
    <source>
        <dbReference type="EMBL" id="KAG0720405.1"/>
    </source>
</evidence>
<dbReference type="AlphaFoldDB" id="A0A8J5CU04"/>
<feature type="region of interest" description="Disordered" evidence="1">
    <location>
        <begin position="49"/>
        <end position="70"/>
    </location>
</feature>
<organism evidence="2 3">
    <name type="scientific">Chionoecetes opilio</name>
    <name type="common">Atlantic snow crab</name>
    <name type="synonym">Cancer opilio</name>
    <dbReference type="NCBI Taxonomy" id="41210"/>
    <lineage>
        <taxon>Eukaryota</taxon>
        <taxon>Metazoa</taxon>
        <taxon>Ecdysozoa</taxon>
        <taxon>Arthropoda</taxon>
        <taxon>Crustacea</taxon>
        <taxon>Multicrustacea</taxon>
        <taxon>Malacostraca</taxon>
        <taxon>Eumalacostraca</taxon>
        <taxon>Eucarida</taxon>
        <taxon>Decapoda</taxon>
        <taxon>Pleocyemata</taxon>
        <taxon>Brachyura</taxon>
        <taxon>Eubrachyura</taxon>
        <taxon>Majoidea</taxon>
        <taxon>Majidae</taxon>
        <taxon>Chionoecetes</taxon>
    </lineage>
</organism>
<dbReference type="Proteomes" id="UP000770661">
    <property type="component" value="Unassembled WGS sequence"/>
</dbReference>
<comment type="caution">
    <text evidence="2">The sequence shown here is derived from an EMBL/GenBank/DDBJ whole genome shotgun (WGS) entry which is preliminary data.</text>
</comment>
<protein>
    <submittedName>
        <fullName evidence="2">Uncharacterized protein</fullName>
    </submittedName>
</protein>
<feature type="region of interest" description="Disordered" evidence="1">
    <location>
        <begin position="1"/>
        <end position="27"/>
    </location>
</feature>
<evidence type="ECO:0000256" key="1">
    <source>
        <dbReference type="SAM" id="MobiDB-lite"/>
    </source>
</evidence>
<keyword evidence="3" id="KW-1185">Reference proteome</keyword>
<evidence type="ECO:0000313" key="3">
    <source>
        <dbReference type="Proteomes" id="UP000770661"/>
    </source>
</evidence>
<name>A0A8J5CU04_CHIOP</name>
<reference evidence="2" key="1">
    <citation type="submission" date="2020-07" db="EMBL/GenBank/DDBJ databases">
        <title>The High-quality genome of the commercially important snow crab, Chionoecetes opilio.</title>
        <authorList>
            <person name="Jeong J.-H."/>
            <person name="Ryu S."/>
        </authorList>
    </citation>
    <scope>NUCLEOTIDE SEQUENCE</scope>
    <source>
        <strain evidence="2">MADBK_172401_WGS</strain>
        <tissue evidence="2">Digestive gland</tissue>
    </source>
</reference>
<feature type="region of interest" description="Disordered" evidence="1">
    <location>
        <begin position="120"/>
        <end position="158"/>
    </location>
</feature>
<sequence>MLREVCQDSHPANPSSSDGEPCGRRPIPPLRLAWTSVLGDSGQRGATFFGLPVSTRWPPPRDSPSGVPHGKDWKIRGLWRWVLQVDHGTHAPGLHPHLAGMAPPRVGASLRLAALFSKKAPPKGAPSRLDEVSPLPPCSGCPPVSQGDEILPPLTGHR</sequence>
<proteinExistence type="predicted"/>